<feature type="domain" description="Hedgehog/Intein (Hint)" evidence="2">
    <location>
        <begin position="69"/>
        <end position="215"/>
    </location>
</feature>
<dbReference type="EMBL" id="JAOWKW010000009">
    <property type="protein sequence ID" value="MCV2879493.1"/>
    <property type="molecule type" value="Genomic_DNA"/>
</dbReference>
<gene>
    <name evidence="3" type="ORF">OE699_11595</name>
</gene>
<evidence type="ECO:0000313" key="4">
    <source>
        <dbReference type="Proteomes" id="UP001526166"/>
    </source>
</evidence>
<name>A0ABT3A0N3_9RHOB</name>
<evidence type="ECO:0000256" key="1">
    <source>
        <dbReference type="SAM" id="MobiDB-lite"/>
    </source>
</evidence>
<organism evidence="3 4">
    <name type="scientific">Sedimentimonas flavescens</name>
    <dbReference type="NCBI Taxonomy" id="2851012"/>
    <lineage>
        <taxon>Bacteria</taxon>
        <taxon>Pseudomonadati</taxon>
        <taxon>Pseudomonadota</taxon>
        <taxon>Alphaproteobacteria</taxon>
        <taxon>Rhodobacterales</taxon>
        <taxon>Rhodobacter group</taxon>
        <taxon>Sedimentimonas</taxon>
    </lineage>
</organism>
<dbReference type="Pfam" id="PF13403">
    <property type="entry name" value="Hint_2"/>
    <property type="match status" value="1"/>
</dbReference>
<evidence type="ECO:0000259" key="2">
    <source>
        <dbReference type="Pfam" id="PF13403"/>
    </source>
</evidence>
<feature type="region of interest" description="Disordered" evidence="1">
    <location>
        <begin position="1"/>
        <end position="22"/>
    </location>
</feature>
<sequence>MGVAISGGDRSGPSHAHLRGHIGTERRPLRAIPLTRRYEAAWLTSSGEIETSNRIAPAIPLFEHACSALARGAVVQTTAGPCAIEDLMPGSQVLVAGGETCLVRWIGSMTHFAALRPDCSDGRTCMTRLTAEALGEGRPVADLVLGPGARIRMDSARVRRIADAEAAFVPACALVDGIGIIEVAPVAPITTYHVVLDRHAALRVAGVEVESYHPGVGLEQLVDPRMLELFVALFPHIRRIEDFGEMALPRLGMKAMAALWE</sequence>
<comment type="caution">
    <text evidence="3">The sequence shown here is derived from an EMBL/GenBank/DDBJ whole genome shotgun (WGS) entry which is preliminary data.</text>
</comment>
<evidence type="ECO:0000313" key="3">
    <source>
        <dbReference type="EMBL" id="MCV2879493.1"/>
    </source>
</evidence>
<protein>
    <submittedName>
        <fullName evidence="3">Hint domain-containing protein</fullName>
    </submittedName>
</protein>
<reference evidence="3 4" key="1">
    <citation type="submission" date="2022-10" db="EMBL/GenBank/DDBJ databases">
        <title>Sinirhodobacter sp. nov., isolated from ocean surface sediments.</title>
        <authorList>
            <person name="He W."/>
            <person name="Wang L."/>
            <person name="Zhang D.-F."/>
        </authorList>
    </citation>
    <scope>NUCLEOTIDE SEQUENCE [LARGE SCALE GENOMIC DNA]</scope>
    <source>
        <strain evidence="3 4">WL0115</strain>
    </source>
</reference>
<proteinExistence type="predicted"/>
<accession>A0ABT3A0N3</accession>
<dbReference type="RefSeq" id="WP_263848104.1">
    <property type="nucleotide sequence ID" value="NZ_JAOWKW010000009.1"/>
</dbReference>
<dbReference type="InterPro" id="IPR028992">
    <property type="entry name" value="Hedgehog/Intein_dom"/>
</dbReference>
<dbReference type="Proteomes" id="UP001526166">
    <property type="component" value="Unassembled WGS sequence"/>
</dbReference>
<keyword evidence="4" id="KW-1185">Reference proteome</keyword>